<feature type="repeat" description="TPR" evidence="8">
    <location>
        <begin position="159"/>
        <end position="192"/>
    </location>
</feature>
<dbReference type="PANTHER" id="PTHR44998:SF1">
    <property type="entry name" value="UDP-N-ACETYLGLUCOSAMINE--PEPTIDE N-ACETYLGLUCOSAMINYLTRANSFERASE 110 KDA SUBUNIT"/>
    <property type="match status" value="1"/>
</dbReference>
<organism evidence="10 11">
    <name type="scientific">Aphanomyces euteiches</name>
    <dbReference type="NCBI Taxonomy" id="100861"/>
    <lineage>
        <taxon>Eukaryota</taxon>
        <taxon>Sar</taxon>
        <taxon>Stramenopiles</taxon>
        <taxon>Oomycota</taxon>
        <taxon>Saprolegniomycetes</taxon>
        <taxon>Saprolegniales</taxon>
        <taxon>Verrucalvaceae</taxon>
        <taxon>Aphanomyces</taxon>
    </lineage>
</organism>
<dbReference type="PANTHER" id="PTHR44998">
    <property type="match status" value="1"/>
</dbReference>
<evidence type="ECO:0000256" key="6">
    <source>
        <dbReference type="ARBA" id="ARBA00022737"/>
    </source>
</evidence>
<keyword evidence="5" id="KW-0808">Transferase</keyword>
<gene>
    <name evidence="10" type="ORF">Ae201684_009695</name>
</gene>
<comment type="caution">
    <text evidence="10">The sequence shown here is derived from an EMBL/GenBank/DDBJ whole genome shotgun (WGS) entry which is preliminary data.</text>
</comment>
<sequence>MRWQRQISAMTSWLAMAFAGDYIARGISYQLEQRDLVQAKAMYVAALHENASNIEAWHLLGVCAYSEGDFHQAQTYFERGIEVALDDAASATTHCNLAETLRKLHQPNLGLPHALVCHNKTRASEFSLRVLSWLYIDLGMQDNAADILQQLVAINQDDIDAWHSLGSVYAYESKLPQAIHAFSRVLEIDPHDTRGFAGLGQALHLSGDLAGAMNAYNTALAINATDVPTLQGLAVLYQQLGRLPEAIAIYERILREQPSNVPVLNNLGAALKYVNRRVESVKLLEASIQLDPSNTQGYVNLASYYEEEGDLGKARAMLTKAYDISKADILRIHLAIMLPQVYTSHEHLLATRVALEAGIDDLLNDSLSIDDPVDFEVRPPFYLVYQGMNDVAIQTKLARLYMQSCPLLTFVAPHTMHGVGSLRHFDESPRRLRLGFMSKFFVHNHAHGLLLRGILAHLNRDVFEIVLLAVPDPQQSVDPLMAAAADQVKVLSMHLGHVQQDIAALELDVLVFADIMSEPINYFTAFSRLAHVQAAFWGNPTTSGIPNIDYFISADNMESSPDPAVESHYLEQVVLLSGLGIWYDEIEVPATLGNHSDYDLDPSWTVYMCPQSVYKLLPSFDAVLIEILRRDPAGHLVLLQARRLSWTQQFQARLAATMPREMHDRVHFVPRVAGNAPFLKLLSVADVVLHPFPFGGSKTSADALRLGIPLVAMKTPFLRSRMAYSFFVHMDLLDCITTSEKEYIDKAVRLGTDRLYHDEIAQRIKAKQSMLWESHQVVQEWERFLYNAVRSLAG</sequence>
<evidence type="ECO:0000256" key="5">
    <source>
        <dbReference type="ARBA" id="ARBA00022679"/>
    </source>
</evidence>
<dbReference type="Proteomes" id="UP000481153">
    <property type="component" value="Unassembled WGS sequence"/>
</dbReference>
<keyword evidence="4" id="KW-0328">Glycosyltransferase</keyword>
<comment type="pathway">
    <text evidence="1">Protein modification; protein glycosylation.</text>
</comment>
<dbReference type="Pfam" id="PF14559">
    <property type="entry name" value="TPR_19"/>
    <property type="match status" value="2"/>
</dbReference>
<evidence type="ECO:0000256" key="8">
    <source>
        <dbReference type="PROSITE-ProRule" id="PRU00339"/>
    </source>
</evidence>
<keyword evidence="7 8" id="KW-0802">TPR repeat</keyword>
<evidence type="ECO:0000313" key="11">
    <source>
        <dbReference type="Proteomes" id="UP000481153"/>
    </source>
</evidence>
<dbReference type="InterPro" id="IPR029489">
    <property type="entry name" value="OGT/SEC/SPY_C"/>
</dbReference>
<evidence type="ECO:0000256" key="3">
    <source>
        <dbReference type="ARBA" id="ARBA00011970"/>
    </source>
</evidence>
<evidence type="ECO:0000259" key="9">
    <source>
        <dbReference type="Pfam" id="PF13844"/>
    </source>
</evidence>
<dbReference type="VEuPathDB" id="FungiDB:AeMF1_012392"/>
<proteinExistence type="inferred from homology"/>
<dbReference type="VEuPathDB" id="FungiDB:AeMF1_012391"/>
<feature type="domain" description="O-GlcNAc transferase C-terminal" evidence="9">
    <location>
        <begin position="592"/>
        <end position="776"/>
    </location>
</feature>
<dbReference type="PROSITE" id="PS50293">
    <property type="entry name" value="TPR_REGION"/>
    <property type="match status" value="1"/>
</dbReference>
<dbReference type="AlphaFoldDB" id="A0A6G0X0N4"/>
<dbReference type="Pfam" id="PF13844">
    <property type="entry name" value="Glyco_transf_41"/>
    <property type="match status" value="1"/>
</dbReference>
<dbReference type="InterPro" id="IPR019734">
    <property type="entry name" value="TPR_rpt"/>
</dbReference>
<name>A0A6G0X0N4_9STRA</name>
<dbReference type="Gene3D" id="3.40.50.11380">
    <property type="match status" value="1"/>
</dbReference>
<dbReference type="GO" id="GO:0097363">
    <property type="term" value="F:protein O-acetylglucosaminyltransferase activity"/>
    <property type="evidence" value="ECO:0007669"/>
    <property type="project" value="UniProtKB-EC"/>
</dbReference>
<dbReference type="GO" id="GO:0006493">
    <property type="term" value="P:protein O-linked glycosylation"/>
    <property type="evidence" value="ECO:0007669"/>
    <property type="project" value="TreeGrafter"/>
</dbReference>
<dbReference type="SUPFAM" id="SSF48452">
    <property type="entry name" value="TPR-like"/>
    <property type="match status" value="1"/>
</dbReference>
<dbReference type="Gene3D" id="1.25.40.10">
    <property type="entry name" value="Tetratricopeptide repeat domain"/>
    <property type="match status" value="2"/>
</dbReference>
<comment type="similarity">
    <text evidence="2">Belongs to the glycosyltransferase 41 family. O-GlcNAc transferase subfamily.</text>
</comment>
<dbReference type="Pfam" id="PF13181">
    <property type="entry name" value="TPR_8"/>
    <property type="match status" value="1"/>
</dbReference>
<dbReference type="Gene3D" id="3.40.50.2000">
    <property type="entry name" value="Glycogen Phosphorylase B"/>
    <property type="match status" value="1"/>
</dbReference>
<accession>A0A6G0X0N4</accession>
<dbReference type="InterPro" id="IPR011990">
    <property type="entry name" value="TPR-like_helical_dom_sf"/>
</dbReference>
<protein>
    <recommendedName>
        <fullName evidence="3">protein O-GlcNAc transferase</fullName>
        <ecNumber evidence="3">2.4.1.255</ecNumber>
    </recommendedName>
</protein>
<dbReference type="PROSITE" id="PS50005">
    <property type="entry name" value="TPR"/>
    <property type="match status" value="3"/>
</dbReference>
<evidence type="ECO:0000256" key="2">
    <source>
        <dbReference type="ARBA" id="ARBA00005386"/>
    </source>
</evidence>
<dbReference type="EC" id="2.4.1.255" evidence="3"/>
<evidence type="ECO:0000256" key="7">
    <source>
        <dbReference type="ARBA" id="ARBA00022803"/>
    </source>
</evidence>
<evidence type="ECO:0000313" key="10">
    <source>
        <dbReference type="EMBL" id="KAF0733449.1"/>
    </source>
</evidence>
<keyword evidence="6" id="KW-0677">Repeat</keyword>
<feature type="repeat" description="TPR" evidence="8">
    <location>
        <begin position="227"/>
        <end position="260"/>
    </location>
</feature>
<dbReference type="SMART" id="SM00028">
    <property type="entry name" value="TPR"/>
    <property type="match status" value="7"/>
</dbReference>
<evidence type="ECO:0000256" key="1">
    <source>
        <dbReference type="ARBA" id="ARBA00004922"/>
    </source>
</evidence>
<dbReference type="EMBL" id="VJMJ01000122">
    <property type="protein sequence ID" value="KAF0733449.1"/>
    <property type="molecule type" value="Genomic_DNA"/>
</dbReference>
<feature type="repeat" description="TPR" evidence="8">
    <location>
        <begin position="54"/>
        <end position="87"/>
    </location>
</feature>
<evidence type="ECO:0000256" key="4">
    <source>
        <dbReference type="ARBA" id="ARBA00022676"/>
    </source>
</evidence>
<keyword evidence="11" id="KW-1185">Reference proteome</keyword>
<reference evidence="10 11" key="1">
    <citation type="submission" date="2019-07" db="EMBL/GenBank/DDBJ databases">
        <title>Genomics analysis of Aphanomyces spp. identifies a new class of oomycete effector associated with host adaptation.</title>
        <authorList>
            <person name="Gaulin E."/>
        </authorList>
    </citation>
    <scope>NUCLEOTIDE SEQUENCE [LARGE SCALE GENOMIC DNA]</scope>
    <source>
        <strain evidence="10 11">ATCC 201684</strain>
    </source>
</reference>